<keyword evidence="3 7" id="KW-0378">Hydrolase</keyword>
<dbReference type="SUPFAM" id="SSF53474">
    <property type="entry name" value="alpha/beta-Hydrolases"/>
    <property type="match status" value="1"/>
</dbReference>
<comment type="similarity">
    <text evidence="1">Belongs to the peptidase S33 family.</text>
</comment>
<dbReference type="OrthoDB" id="4498590at2"/>
<keyword evidence="2 5" id="KW-0732">Signal</keyword>
<evidence type="ECO:0000256" key="5">
    <source>
        <dbReference type="SAM" id="SignalP"/>
    </source>
</evidence>
<feature type="compositionally biased region" description="Basic and acidic residues" evidence="4">
    <location>
        <begin position="527"/>
        <end position="540"/>
    </location>
</feature>
<evidence type="ECO:0000256" key="1">
    <source>
        <dbReference type="ARBA" id="ARBA00010088"/>
    </source>
</evidence>
<comment type="caution">
    <text evidence="7">The sequence shown here is derived from an EMBL/GenBank/DDBJ whole genome shotgun (WGS) entry which is preliminary data.</text>
</comment>
<feature type="compositionally biased region" description="Low complexity" evidence="4">
    <location>
        <begin position="541"/>
        <end position="553"/>
    </location>
</feature>
<dbReference type="InterPro" id="IPR051601">
    <property type="entry name" value="Serine_prot/Carboxylest_S33"/>
</dbReference>
<feature type="region of interest" description="Disordered" evidence="4">
    <location>
        <begin position="512"/>
        <end position="563"/>
    </location>
</feature>
<evidence type="ECO:0000313" key="7">
    <source>
        <dbReference type="EMBL" id="KAA0930241.1"/>
    </source>
</evidence>
<dbReference type="EMBL" id="VDFC01000047">
    <property type="protein sequence ID" value="KAA0930241.1"/>
    <property type="molecule type" value="Genomic_DNA"/>
</dbReference>
<dbReference type="Gene3D" id="3.40.50.1820">
    <property type="entry name" value="alpha/beta hydrolase"/>
    <property type="match status" value="2"/>
</dbReference>
<evidence type="ECO:0000313" key="8">
    <source>
        <dbReference type="Proteomes" id="UP000324965"/>
    </source>
</evidence>
<dbReference type="PANTHER" id="PTHR43248:SF29">
    <property type="entry name" value="TRIPEPTIDYL AMINOPEPTIDASE"/>
    <property type="match status" value="1"/>
</dbReference>
<name>A0A5B0AME1_9ACTN</name>
<dbReference type="PANTHER" id="PTHR43248">
    <property type="entry name" value="2-SUCCINYL-6-HYDROXY-2,4-CYCLOHEXADIENE-1-CARBOXYLATE SYNTHASE"/>
    <property type="match status" value="1"/>
</dbReference>
<organism evidence="7 8">
    <name type="scientific">Streptomyces apricus</name>
    <dbReference type="NCBI Taxonomy" id="1828112"/>
    <lineage>
        <taxon>Bacteria</taxon>
        <taxon>Bacillati</taxon>
        <taxon>Actinomycetota</taxon>
        <taxon>Actinomycetes</taxon>
        <taxon>Kitasatosporales</taxon>
        <taxon>Streptomycetaceae</taxon>
        <taxon>Streptomyces</taxon>
    </lineage>
</organism>
<evidence type="ECO:0000259" key="6">
    <source>
        <dbReference type="Pfam" id="PF00561"/>
    </source>
</evidence>
<dbReference type="InterPro" id="IPR029058">
    <property type="entry name" value="AB_hydrolase_fold"/>
</dbReference>
<dbReference type="Pfam" id="PF00561">
    <property type="entry name" value="Abhydrolase_1"/>
    <property type="match status" value="1"/>
</dbReference>
<dbReference type="Proteomes" id="UP000324965">
    <property type="component" value="Unassembled WGS sequence"/>
</dbReference>
<evidence type="ECO:0000256" key="4">
    <source>
        <dbReference type="SAM" id="MobiDB-lite"/>
    </source>
</evidence>
<dbReference type="GO" id="GO:0016787">
    <property type="term" value="F:hydrolase activity"/>
    <property type="evidence" value="ECO:0007669"/>
    <property type="project" value="UniProtKB-KW"/>
</dbReference>
<proteinExistence type="inferred from homology"/>
<protein>
    <submittedName>
        <fullName evidence="7">Alpha/beta hydrolase</fullName>
    </submittedName>
</protein>
<dbReference type="InterPro" id="IPR000073">
    <property type="entry name" value="AB_hydrolase_1"/>
</dbReference>
<feature type="domain" description="AB hydrolase-1" evidence="6">
    <location>
        <begin position="109"/>
        <end position="478"/>
    </location>
</feature>
<evidence type="ECO:0000256" key="2">
    <source>
        <dbReference type="ARBA" id="ARBA00022729"/>
    </source>
</evidence>
<gene>
    <name evidence="7" type="ORF">FGF04_26795</name>
</gene>
<dbReference type="AlphaFoldDB" id="A0A5B0AME1"/>
<feature type="chain" id="PRO_5023064226" evidence="5">
    <location>
        <begin position="27"/>
        <end position="563"/>
    </location>
</feature>
<evidence type="ECO:0000256" key="3">
    <source>
        <dbReference type="ARBA" id="ARBA00022801"/>
    </source>
</evidence>
<accession>A0A5B0AME1</accession>
<sequence>MNRRAAALCGAAAMVAGMITAIPAGAVPADTAPAGAVPAGTVPAGAVPAGTVPAGAAKPVWKKCATKDYPTLQCASLQVPLDHAQPRGRKITLALSRVPHTSKKTYQGPLLVNPGGPGGSGLTLAGFVASSLPKGLAAQYDVIGFDPRGVGKSKPALNCRPGHFAPVRPDSLPVTEALEKANLDRVRAFAQGCASKYGDLLPYIDTVSAVRDMDAIRRALGAERINYFGYSYGTYLGAVYAKLYPQRVRRMVLDSVVDPTGVWYDANLAQDHAFNSRHRAFMAWVARHDATYRLGKDPERIETAWYAMRAALAKKPAGKKVGASELEDTFSPGAYYNGYWPYLAEAFAAHVKKKDDAPLVEAYETFGAVDAAGENGYSVYTSVQCRDARWPRDWDEWRDDNWAVYEKAPFMTWSNAWYNAPCAFWPTGPKEPVDVANGSVPPVLLFQATDDAATPYEGGVTVHHLLEGSGLVVEQGGGNHGITLSGNACLDEHLTAYLTDGRVPRGDGEVDAVCERLPDPKPLTAKAGKEGKKAKGDKGSESAGAGAGSPKGAALHRLLGHRG</sequence>
<feature type="signal peptide" evidence="5">
    <location>
        <begin position="1"/>
        <end position="26"/>
    </location>
</feature>
<reference evidence="7 8" key="1">
    <citation type="submission" date="2019-05" db="EMBL/GenBank/DDBJ databases">
        <authorList>
            <person name="Hariharan J."/>
            <person name="Choudoir M.J."/>
            <person name="Diebold P."/>
            <person name="Panke-Buisse K."/>
            <person name="Buckley D.H."/>
        </authorList>
    </citation>
    <scope>NUCLEOTIDE SEQUENCE [LARGE SCALE GENOMIC DNA]</scope>
    <source>
        <strain evidence="7 8">SUN51</strain>
    </source>
</reference>
<keyword evidence="8" id="KW-1185">Reference proteome</keyword>